<name>A0ABU9BF99_9BURK</name>
<comment type="caution">
    <text evidence="2">The sequence shown here is derived from an EMBL/GenBank/DDBJ whole genome shotgun (WGS) entry which is preliminary data.</text>
</comment>
<protein>
    <submittedName>
        <fullName evidence="2">Phenol hydroxylase subunit</fullName>
    </submittedName>
</protein>
<proteinExistence type="predicted"/>
<feature type="region of interest" description="Disordered" evidence="1">
    <location>
        <begin position="100"/>
        <end position="127"/>
    </location>
</feature>
<evidence type="ECO:0000313" key="3">
    <source>
        <dbReference type="Proteomes" id="UP001368500"/>
    </source>
</evidence>
<keyword evidence="3" id="KW-1185">Reference proteome</keyword>
<dbReference type="InterPro" id="IPR010353">
    <property type="entry name" value="DmpK"/>
</dbReference>
<dbReference type="Pfam" id="PF06099">
    <property type="entry name" value="Phenol_hyd_sub"/>
    <property type="match status" value="1"/>
</dbReference>
<feature type="region of interest" description="Disordered" evidence="1">
    <location>
        <begin position="1"/>
        <end position="47"/>
    </location>
</feature>
<organism evidence="2 3">
    <name type="scientific">Pseudaquabacterium rugosum</name>
    <dbReference type="NCBI Taxonomy" id="2984194"/>
    <lineage>
        <taxon>Bacteria</taxon>
        <taxon>Pseudomonadati</taxon>
        <taxon>Pseudomonadota</taxon>
        <taxon>Betaproteobacteria</taxon>
        <taxon>Burkholderiales</taxon>
        <taxon>Sphaerotilaceae</taxon>
        <taxon>Pseudaquabacterium</taxon>
    </lineage>
</organism>
<feature type="compositionally biased region" description="Basic and acidic residues" evidence="1">
    <location>
        <begin position="1"/>
        <end position="20"/>
    </location>
</feature>
<dbReference type="EMBL" id="JBBUTF010000027">
    <property type="protein sequence ID" value="MEK8028616.1"/>
    <property type="molecule type" value="Genomic_DNA"/>
</dbReference>
<sequence length="127" mass="13286">MPADAHARNTDTDTDTDIHTDTAAPARSAADATAAGLPPVSTPSATAGLPCWVRVRERRPDGFVEFDLSIGDPMLSAELILPAAAFARFCAEHAVQPLDAAQSAALDAQTARWREARPPSAPPMPTA</sequence>
<evidence type="ECO:0000313" key="2">
    <source>
        <dbReference type="EMBL" id="MEK8028616.1"/>
    </source>
</evidence>
<reference evidence="2 3" key="1">
    <citation type="submission" date="2024-04" db="EMBL/GenBank/DDBJ databases">
        <title>Novel species of the genus Ideonella isolated from streams.</title>
        <authorList>
            <person name="Lu H."/>
        </authorList>
    </citation>
    <scope>NUCLEOTIDE SEQUENCE [LARGE SCALE GENOMIC DNA]</scope>
    <source>
        <strain evidence="2 3">BYS139W</strain>
    </source>
</reference>
<feature type="compositionally biased region" description="Low complexity" evidence="1">
    <location>
        <begin position="100"/>
        <end position="111"/>
    </location>
</feature>
<feature type="compositionally biased region" description="Low complexity" evidence="1">
    <location>
        <begin position="21"/>
        <end position="35"/>
    </location>
</feature>
<accession>A0ABU9BF99</accession>
<dbReference type="Proteomes" id="UP001368500">
    <property type="component" value="Unassembled WGS sequence"/>
</dbReference>
<evidence type="ECO:0000256" key="1">
    <source>
        <dbReference type="SAM" id="MobiDB-lite"/>
    </source>
</evidence>
<gene>
    <name evidence="2" type="ORF">AACH11_21870</name>
</gene>
<dbReference type="RefSeq" id="WP_341376403.1">
    <property type="nucleotide sequence ID" value="NZ_JBBUTF010000027.1"/>
</dbReference>